<proteinExistence type="predicted"/>
<gene>
    <name evidence="1" type="ORF">RSDT_0298</name>
</gene>
<keyword evidence="2" id="KW-1185">Reference proteome</keyword>
<evidence type="ECO:0000313" key="2">
    <source>
        <dbReference type="Proteomes" id="UP000242645"/>
    </source>
</evidence>
<evidence type="ECO:0000313" key="1">
    <source>
        <dbReference type="EMBL" id="BAV91810.1"/>
    </source>
</evidence>
<name>A0A1J1DPP9_9BACT</name>
<reference evidence="1 2" key="1">
    <citation type="journal article" date="2017" name="ISME J.">
        <title>Genome of 'Ca. Desulfovibrio trichonymphae', an H2-oxidizing bacterium in a tripartite symbiotic system within a protist cell in the termite gut.</title>
        <authorList>
            <person name="Kuwahara H."/>
            <person name="Yuki M."/>
            <person name="Izawa K."/>
            <person name="Ohkuma M."/>
            <person name="Hongoh Y."/>
        </authorList>
    </citation>
    <scope>NUCLEOTIDE SEQUENCE [LARGE SCALE GENOMIC DNA]</scope>
    <source>
        <strain evidence="1 2">Rs-N31</strain>
    </source>
</reference>
<dbReference type="AlphaFoldDB" id="A0A1J1DPP9"/>
<accession>A0A1J1DPP9</accession>
<protein>
    <submittedName>
        <fullName evidence="1">Uncharacterized protein</fullName>
    </submittedName>
</protein>
<sequence>MNMLVQWLRERHSRIMEVEAGALSCLDAGDTEGHNQKMRDKAELLSTLHEDAKTLLEPLPEEVRLNLASDLNRFAASAQNALQLNSVFYMSALLYPGDHKQGQPDDLLIFLDHLARERANFA</sequence>
<dbReference type="KEGG" id="dtr:RSDT_0298"/>
<dbReference type="EMBL" id="AP017368">
    <property type="protein sequence ID" value="BAV91810.1"/>
    <property type="molecule type" value="Genomic_DNA"/>
</dbReference>
<dbReference type="Proteomes" id="UP000242645">
    <property type="component" value="Chromosome"/>
</dbReference>
<organism evidence="1 2">
    <name type="scientific">Candidatus Desulfovibrio trichonymphae</name>
    <dbReference type="NCBI Taxonomy" id="1725232"/>
    <lineage>
        <taxon>Bacteria</taxon>
        <taxon>Pseudomonadati</taxon>
        <taxon>Thermodesulfobacteriota</taxon>
        <taxon>Desulfovibrionia</taxon>
        <taxon>Desulfovibrionales</taxon>
        <taxon>Desulfovibrionaceae</taxon>
        <taxon>Desulfovibrio</taxon>
    </lineage>
</organism>